<dbReference type="PANTHER" id="PTHR44200:SF1">
    <property type="entry name" value="DNAJ HOMOLOG SUBFAMILY C MEMBER 7"/>
    <property type="match status" value="1"/>
</dbReference>
<proteinExistence type="predicted"/>
<dbReference type="InterPro" id="IPR011990">
    <property type="entry name" value="TPR-like_helical_dom_sf"/>
</dbReference>
<dbReference type="AlphaFoldDB" id="A0A7S1B407"/>
<dbReference type="InterPro" id="IPR052758">
    <property type="entry name" value="SRC_co-chaperone"/>
</dbReference>
<evidence type="ECO:0000256" key="1">
    <source>
        <dbReference type="SAM" id="MobiDB-lite"/>
    </source>
</evidence>
<dbReference type="SMART" id="SM00028">
    <property type="entry name" value="TPR"/>
    <property type="match status" value="3"/>
</dbReference>
<dbReference type="SUPFAM" id="SSF48452">
    <property type="entry name" value="TPR-like"/>
    <property type="match status" value="1"/>
</dbReference>
<sequence length="326" mass="35982">MNTTKNTHSMDLEGFEDCDSYGSEESDSDSDSDSNDEMYEDDEDEDEVVKSHADHKIDGNDCYRLKDYRTAIAHYTLAILTAEGELSNLVNNEGDLKNNDDKEQVSSVSSMIAQYYGNRSAAQSMLLKHTEVIADCDAALRHDPLFVKAYFRKARAEVLLGRVDAAAKTFTAGLIKDPSNAAARKEKTDALNASRRYDLAKELLSKFEASGGKRRTDARQCLAQVEAALAVCPNWQDAKLVRAEALCAVGRSEEAYAATGALMRSAAANSGTSDRTNDLLIVRAKCLYQMGNLDDSMKHLRQVRCGAFFGLFSILASEYSFDHFLL</sequence>
<reference evidence="2" key="1">
    <citation type="submission" date="2021-01" db="EMBL/GenBank/DDBJ databases">
        <authorList>
            <person name="Corre E."/>
            <person name="Pelletier E."/>
            <person name="Niang G."/>
            <person name="Scheremetjew M."/>
            <person name="Finn R."/>
            <person name="Kale V."/>
            <person name="Holt S."/>
            <person name="Cochrane G."/>
            <person name="Meng A."/>
            <person name="Brown T."/>
            <person name="Cohen L."/>
        </authorList>
    </citation>
    <scope>NUCLEOTIDE SEQUENCE</scope>
    <source>
        <strain evidence="2">308</strain>
    </source>
</reference>
<feature type="compositionally biased region" description="Acidic residues" evidence="1">
    <location>
        <begin position="13"/>
        <end position="47"/>
    </location>
</feature>
<gene>
    <name evidence="2" type="ORF">CHYS00102_LOCUS740</name>
</gene>
<dbReference type="EMBL" id="HBFR01001154">
    <property type="protein sequence ID" value="CAD8873582.1"/>
    <property type="molecule type" value="Transcribed_RNA"/>
</dbReference>
<dbReference type="InterPro" id="IPR019734">
    <property type="entry name" value="TPR_rpt"/>
</dbReference>
<dbReference type="PANTHER" id="PTHR44200">
    <property type="entry name" value="DNAJ HOMOLOG SUBFAMILY C MEMBER 7"/>
    <property type="match status" value="1"/>
</dbReference>
<protein>
    <submittedName>
        <fullName evidence="2">Uncharacterized protein</fullName>
    </submittedName>
</protein>
<organism evidence="2">
    <name type="scientific">Corethron hystrix</name>
    <dbReference type="NCBI Taxonomy" id="216773"/>
    <lineage>
        <taxon>Eukaryota</taxon>
        <taxon>Sar</taxon>
        <taxon>Stramenopiles</taxon>
        <taxon>Ochrophyta</taxon>
        <taxon>Bacillariophyta</taxon>
        <taxon>Coscinodiscophyceae</taxon>
        <taxon>Corethrophycidae</taxon>
        <taxon>Corethrales</taxon>
        <taxon>Corethraceae</taxon>
        <taxon>Corethron</taxon>
    </lineage>
</organism>
<evidence type="ECO:0000313" key="2">
    <source>
        <dbReference type="EMBL" id="CAD8873582.1"/>
    </source>
</evidence>
<accession>A0A7S1B407</accession>
<feature type="region of interest" description="Disordered" evidence="1">
    <location>
        <begin position="1"/>
        <end position="53"/>
    </location>
</feature>
<dbReference type="Gene3D" id="1.25.40.10">
    <property type="entry name" value="Tetratricopeptide repeat domain"/>
    <property type="match status" value="1"/>
</dbReference>
<name>A0A7S1B407_9STRA</name>